<dbReference type="Pfam" id="PF01551">
    <property type="entry name" value="Peptidase_M23"/>
    <property type="match status" value="1"/>
</dbReference>
<dbReference type="KEGG" id="tsin:OXH18_15600"/>
<dbReference type="InterPro" id="IPR011055">
    <property type="entry name" value="Dup_hybrid_motif"/>
</dbReference>
<dbReference type="PANTHER" id="PTHR21666">
    <property type="entry name" value="PEPTIDASE-RELATED"/>
    <property type="match status" value="1"/>
</dbReference>
<dbReference type="InterPro" id="IPR050570">
    <property type="entry name" value="Cell_wall_metabolism_enzyme"/>
</dbReference>
<name>A0A9E8ZB36_9CYAN</name>
<dbReference type="RefSeq" id="WP_268608025.1">
    <property type="nucleotide sequence ID" value="NZ_CP113797.1"/>
</dbReference>
<proteinExistence type="predicted"/>
<keyword evidence="5" id="KW-1185">Reference proteome</keyword>
<dbReference type="InterPro" id="IPR016047">
    <property type="entry name" value="M23ase_b-sheet_dom"/>
</dbReference>
<gene>
    <name evidence="4" type="ORF">OXH18_15600</name>
</gene>
<dbReference type="CDD" id="cd12797">
    <property type="entry name" value="M23_peptidase"/>
    <property type="match status" value="1"/>
</dbReference>
<evidence type="ECO:0000256" key="2">
    <source>
        <dbReference type="SAM" id="MobiDB-lite"/>
    </source>
</evidence>
<dbReference type="Proteomes" id="UP001163152">
    <property type="component" value="Chromosome"/>
</dbReference>
<feature type="region of interest" description="Disordered" evidence="2">
    <location>
        <begin position="45"/>
        <end position="68"/>
    </location>
</feature>
<dbReference type="EMBL" id="CP113797">
    <property type="protein sequence ID" value="WAL58602.1"/>
    <property type="molecule type" value="Genomic_DNA"/>
</dbReference>
<dbReference type="GO" id="GO:0004222">
    <property type="term" value="F:metalloendopeptidase activity"/>
    <property type="evidence" value="ECO:0007669"/>
    <property type="project" value="TreeGrafter"/>
</dbReference>
<feature type="compositionally biased region" description="Low complexity" evidence="2">
    <location>
        <begin position="92"/>
        <end position="104"/>
    </location>
</feature>
<dbReference type="Gene3D" id="2.70.70.10">
    <property type="entry name" value="Glucose Permease (Domain IIA)"/>
    <property type="match status" value="1"/>
</dbReference>
<feature type="compositionally biased region" description="Polar residues" evidence="2">
    <location>
        <begin position="412"/>
        <end position="421"/>
    </location>
</feature>
<evidence type="ECO:0000313" key="4">
    <source>
        <dbReference type="EMBL" id="WAL58602.1"/>
    </source>
</evidence>
<dbReference type="SUPFAM" id="SSF51261">
    <property type="entry name" value="Duplicated hybrid motif"/>
    <property type="match status" value="1"/>
</dbReference>
<keyword evidence="1" id="KW-0732">Signal</keyword>
<dbReference type="PANTHER" id="PTHR21666:SF289">
    <property type="entry name" value="L-ALA--D-GLU ENDOPEPTIDASE"/>
    <property type="match status" value="1"/>
</dbReference>
<feature type="compositionally biased region" description="Polar residues" evidence="2">
    <location>
        <begin position="50"/>
        <end position="65"/>
    </location>
</feature>
<evidence type="ECO:0000313" key="5">
    <source>
        <dbReference type="Proteomes" id="UP001163152"/>
    </source>
</evidence>
<sequence>MRRSLARAALISGGLGWFGSLSLLSANISLAQTVSPSLVPNAEELLGPDLQSSSPSQVPGVTDSSEPIEPTIIEPATITPIEPEASLHSPETDTFPPASAPSSFDAPPASSIDVLVAPNLAEEAAEAFDSGTPAIDHGTYGNGAYIDPTPYSLGATQKPDIVVSERSTGCQTVLAPGQSVPSTLCPVAPTTAGDSWITGGGSYNTSAPTVYNLEPKTASARDFYNLTVRPPARLSNNNVSLLFPLSIPAAITSAFGWRVHPVMNQMRFHSGTDLGAPQGTPVLAAFSGKVEIADFVGGYGLTVVLQHNKGTEQTLYAHLSELFVKPGEEVKQGEVIGRVGSTGLSTGPHLHFEFRKQTPEGWVVMDAGSVLEQALSQLVHSLQVAQVDPKLAVPAIFQYSGKSLLAIDTTKAEPQSPTANHRPTPPLAEQVN</sequence>
<evidence type="ECO:0000259" key="3">
    <source>
        <dbReference type="Pfam" id="PF01551"/>
    </source>
</evidence>
<feature type="domain" description="M23ase beta-sheet core" evidence="3">
    <location>
        <begin position="267"/>
        <end position="357"/>
    </location>
</feature>
<organism evidence="4 5">
    <name type="scientific">Thermocoleostomius sinensis A174</name>
    <dbReference type="NCBI Taxonomy" id="2016057"/>
    <lineage>
        <taxon>Bacteria</taxon>
        <taxon>Bacillati</taxon>
        <taxon>Cyanobacteriota</taxon>
        <taxon>Cyanophyceae</taxon>
        <taxon>Oculatellales</taxon>
        <taxon>Oculatellaceae</taxon>
        <taxon>Thermocoleostomius</taxon>
    </lineage>
</organism>
<feature type="region of interest" description="Disordered" evidence="2">
    <location>
        <begin position="84"/>
        <end position="104"/>
    </location>
</feature>
<reference evidence="4" key="1">
    <citation type="submission" date="2022-12" db="EMBL/GenBank/DDBJ databases">
        <title>Polyphasic identification of a Novel Hot-Spring Cyanobacterium Ocullathermofonsia sinensis gen nov. sp. nov. and Genomic Insights on its Adaptations to the Thermal Habitat.</title>
        <authorList>
            <person name="Daroch M."/>
            <person name="Tang J."/>
            <person name="Jiang Y."/>
        </authorList>
    </citation>
    <scope>NUCLEOTIDE SEQUENCE</scope>
    <source>
        <strain evidence="4">PKUAC-SCTA174</strain>
    </source>
</reference>
<evidence type="ECO:0000256" key="1">
    <source>
        <dbReference type="ARBA" id="ARBA00022729"/>
    </source>
</evidence>
<accession>A0A9E8ZB36</accession>
<dbReference type="AlphaFoldDB" id="A0A9E8ZB36"/>
<protein>
    <submittedName>
        <fullName evidence="4">M23 family metallopeptidase</fullName>
    </submittedName>
</protein>
<feature type="region of interest" description="Disordered" evidence="2">
    <location>
        <begin position="412"/>
        <end position="432"/>
    </location>
</feature>